<dbReference type="GO" id="GO:0004497">
    <property type="term" value="F:monooxygenase activity"/>
    <property type="evidence" value="ECO:0007669"/>
    <property type="project" value="UniProtKB-KW"/>
</dbReference>
<evidence type="ECO:0000256" key="3">
    <source>
        <dbReference type="ARBA" id="ARBA00022827"/>
    </source>
</evidence>
<dbReference type="Proteomes" id="UP000199441">
    <property type="component" value="Unassembled WGS sequence"/>
</dbReference>
<dbReference type="InterPro" id="IPR036188">
    <property type="entry name" value="FAD/NAD-bd_sf"/>
</dbReference>
<evidence type="ECO:0000256" key="2">
    <source>
        <dbReference type="ARBA" id="ARBA00022630"/>
    </source>
</evidence>
<organism evidence="7 8">
    <name type="scientific">Litoreibacter albidus</name>
    <dbReference type="NCBI Taxonomy" id="670155"/>
    <lineage>
        <taxon>Bacteria</taxon>
        <taxon>Pseudomonadati</taxon>
        <taxon>Pseudomonadota</taxon>
        <taxon>Alphaproteobacteria</taxon>
        <taxon>Rhodobacterales</taxon>
        <taxon>Roseobacteraceae</taxon>
        <taxon>Litoreibacter</taxon>
    </lineage>
</organism>
<dbReference type="AlphaFoldDB" id="A0A1H2SWC2"/>
<evidence type="ECO:0000313" key="7">
    <source>
        <dbReference type="EMBL" id="SDW35827.1"/>
    </source>
</evidence>
<dbReference type="GO" id="GO:0071949">
    <property type="term" value="F:FAD binding"/>
    <property type="evidence" value="ECO:0007669"/>
    <property type="project" value="InterPro"/>
</dbReference>
<evidence type="ECO:0000313" key="8">
    <source>
        <dbReference type="Proteomes" id="UP000199441"/>
    </source>
</evidence>
<evidence type="ECO:0000256" key="4">
    <source>
        <dbReference type="ARBA" id="ARBA00023002"/>
    </source>
</evidence>
<evidence type="ECO:0000256" key="1">
    <source>
        <dbReference type="ARBA" id="ARBA00001974"/>
    </source>
</evidence>
<dbReference type="PANTHER" id="PTHR13789">
    <property type="entry name" value="MONOOXYGENASE"/>
    <property type="match status" value="1"/>
</dbReference>
<dbReference type="Pfam" id="PF01494">
    <property type="entry name" value="FAD_binding_3"/>
    <property type="match status" value="1"/>
</dbReference>
<comment type="cofactor">
    <cofactor evidence="1">
        <name>FAD</name>
        <dbReference type="ChEBI" id="CHEBI:57692"/>
    </cofactor>
</comment>
<proteinExistence type="predicted"/>
<dbReference type="PRINTS" id="PR00420">
    <property type="entry name" value="RNGMNOXGNASE"/>
</dbReference>
<dbReference type="Gene3D" id="3.50.50.60">
    <property type="entry name" value="FAD/NAD(P)-binding domain"/>
    <property type="match status" value="1"/>
</dbReference>
<evidence type="ECO:0000259" key="6">
    <source>
        <dbReference type="Pfam" id="PF01494"/>
    </source>
</evidence>
<keyword evidence="5" id="KW-0503">Monooxygenase</keyword>
<dbReference type="EMBL" id="FNOI01000001">
    <property type="protein sequence ID" value="SDW35827.1"/>
    <property type="molecule type" value="Genomic_DNA"/>
</dbReference>
<protein>
    <submittedName>
        <fullName evidence="7">Salicylate hydroxylase</fullName>
    </submittedName>
</protein>
<dbReference type="SUPFAM" id="SSF51905">
    <property type="entry name" value="FAD/NAD(P)-binding domain"/>
    <property type="match status" value="1"/>
</dbReference>
<keyword evidence="3" id="KW-0274">FAD</keyword>
<accession>A0A1H2SWC2</accession>
<keyword evidence="4" id="KW-0560">Oxidoreductase</keyword>
<keyword evidence="8" id="KW-1185">Reference proteome</keyword>
<sequence length="396" mass="43198">MTNRRAVIAGGGIGGLASALALAQSGWEVEVLEQAPELREVGAGIQVSPNGMKMLERLGVLPHLEHSLFEPEAIELRMGRTGRRVFRLPMKGYAQDRWGHRFIQIHRADLHDALAQALRAQPRAQLRTNAKITGYVRERGGASVYLERGERVFGDVVIGADGVRSVIRNQMCGTDRARFTGQVAWRTVVPVDALGDNAPPPYGVIWAGRGKHAVTTRVKGGSHVNFVGIVEQDSWTEEGWSIPGSIEEALADFGDWQPCLRAVLEASQGLFRWALYGRPPLATWCDGPVTLLGDAAHPMLPSMAQGAVMALEDAVVLAQMLERHADKVAALQAYEAARKPRTTRVQQRSAMNARMFHRPNAAAQLATYGPMALAGHLSASVIHRQQDWIYGFDAGS</sequence>
<evidence type="ECO:0000256" key="5">
    <source>
        <dbReference type="ARBA" id="ARBA00023033"/>
    </source>
</evidence>
<name>A0A1H2SWC2_9RHOB</name>
<dbReference type="InterPro" id="IPR050493">
    <property type="entry name" value="FAD-dep_Monooxygenase_BioMet"/>
</dbReference>
<dbReference type="RefSeq" id="WP_089945136.1">
    <property type="nucleotide sequence ID" value="NZ_FNOI01000001.1"/>
</dbReference>
<dbReference type="SUPFAM" id="SSF54373">
    <property type="entry name" value="FAD-linked reductases, C-terminal domain"/>
    <property type="match status" value="1"/>
</dbReference>
<reference evidence="8" key="1">
    <citation type="submission" date="2016-10" db="EMBL/GenBank/DDBJ databases">
        <authorList>
            <person name="Varghese N."/>
            <person name="Submissions S."/>
        </authorList>
    </citation>
    <scope>NUCLEOTIDE SEQUENCE [LARGE SCALE GENOMIC DNA]</scope>
    <source>
        <strain evidence="8">DSM 26922</strain>
    </source>
</reference>
<feature type="domain" description="FAD-binding" evidence="6">
    <location>
        <begin position="6"/>
        <end position="349"/>
    </location>
</feature>
<dbReference type="PANTHER" id="PTHR13789:SF318">
    <property type="entry name" value="GERANYLGERANYL DIPHOSPHATE REDUCTASE"/>
    <property type="match status" value="1"/>
</dbReference>
<dbReference type="InterPro" id="IPR002938">
    <property type="entry name" value="FAD-bd"/>
</dbReference>
<dbReference type="STRING" id="670155.SAMN04488001_0966"/>
<gene>
    <name evidence="7" type="ORF">SAMN04488001_0966</name>
</gene>
<dbReference type="OrthoDB" id="4230779at2"/>
<keyword evidence="2" id="KW-0285">Flavoprotein</keyword>